<gene>
    <name evidence="1" type="ORF">DPMN_052270</name>
</gene>
<sequence>MFFAFKAFHDLNKLKLWIAVTVKMWAILSVILHVLSKDPSASTSSGSLWALQVAWRTRSLDLPVFVTVQDTIFENRQRVNKTAYTITKRFKTVCVQQCTNQNRKIKPAPIMSNKNGSGKLCKPHHTIM</sequence>
<dbReference type="AlphaFoldDB" id="A0A9D4CKQ1"/>
<dbReference type="Proteomes" id="UP000828390">
    <property type="component" value="Unassembled WGS sequence"/>
</dbReference>
<accession>A0A9D4CKQ1</accession>
<keyword evidence="2" id="KW-1185">Reference proteome</keyword>
<organism evidence="1 2">
    <name type="scientific">Dreissena polymorpha</name>
    <name type="common">Zebra mussel</name>
    <name type="synonym">Mytilus polymorpha</name>
    <dbReference type="NCBI Taxonomy" id="45954"/>
    <lineage>
        <taxon>Eukaryota</taxon>
        <taxon>Metazoa</taxon>
        <taxon>Spiralia</taxon>
        <taxon>Lophotrochozoa</taxon>
        <taxon>Mollusca</taxon>
        <taxon>Bivalvia</taxon>
        <taxon>Autobranchia</taxon>
        <taxon>Heteroconchia</taxon>
        <taxon>Euheterodonta</taxon>
        <taxon>Imparidentia</taxon>
        <taxon>Neoheterodontei</taxon>
        <taxon>Myida</taxon>
        <taxon>Dreissenoidea</taxon>
        <taxon>Dreissenidae</taxon>
        <taxon>Dreissena</taxon>
    </lineage>
</organism>
<protein>
    <submittedName>
        <fullName evidence="1">Uncharacterized protein</fullName>
    </submittedName>
</protein>
<dbReference type="EMBL" id="JAIWYP010000012">
    <property type="protein sequence ID" value="KAH3726404.1"/>
    <property type="molecule type" value="Genomic_DNA"/>
</dbReference>
<proteinExistence type="predicted"/>
<evidence type="ECO:0000313" key="1">
    <source>
        <dbReference type="EMBL" id="KAH3726404.1"/>
    </source>
</evidence>
<reference evidence="1" key="2">
    <citation type="submission" date="2020-11" db="EMBL/GenBank/DDBJ databases">
        <authorList>
            <person name="McCartney M.A."/>
            <person name="Auch B."/>
            <person name="Kono T."/>
            <person name="Mallez S."/>
            <person name="Becker A."/>
            <person name="Gohl D.M."/>
            <person name="Silverstein K.A.T."/>
            <person name="Koren S."/>
            <person name="Bechman K.B."/>
            <person name="Herman A."/>
            <person name="Abrahante J.E."/>
            <person name="Garbe J."/>
        </authorList>
    </citation>
    <scope>NUCLEOTIDE SEQUENCE</scope>
    <source>
        <strain evidence="1">Duluth1</strain>
        <tissue evidence="1">Whole animal</tissue>
    </source>
</reference>
<name>A0A9D4CKQ1_DREPO</name>
<evidence type="ECO:0000313" key="2">
    <source>
        <dbReference type="Proteomes" id="UP000828390"/>
    </source>
</evidence>
<comment type="caution">
    <text evidence="1">The sequence shown here is derived from an EMBL/GenBank/DDBJ whole genome shotgun (WGS) entry which is preliminary data.</text>
</comment>
<reference evidence="1" key="1">
    <citation type="journal article" date="2019" name="bioRxiv">
        <title>The Genome of the Zebra Mussel, Dreissena polymorpha: A Resource for Invasive Species Research.</title>
        <authorList>
            <person name="McCartney M.A."/>
            <person name="Auch B."/>
            <person name="Kono T."/>
            <person name="Mallez S."/>
            <person name="Zhang Y."/>
            <person name="Obille A."/>
            <person name="Becker A."/>
            <person name="Abrahante J.E."/>
            <person name="Garbe J."/>
            <person name="Badalamenti J.P."/>
            <person name="Herman A."/>
            <person name="Mangelson H."/>
            <person name="Liachko I."/>
            <person name="Sullivan S."/>
            <person name="Sone E.D."/>
            <person name="Koren S."/>
            <person name="Silverstein K.A.T."/>
            <person name="Beckman K.B."/>
            <person name="Gohl D.M."/>
        </authorList>
    </citation>
    <scope>NUCLEOTIDE SEQUENCE</scope>
    <source>
        <strain evidence="1">Duluth1</strain>
        <tissue evidence="1">Whole animal</tissue>
    </source>
</reference>